<dbReference type="InterPro" id="IPR044068">
    <property type="entry name" value="CB"/>
</dbReference>
<organism evidence="9 10">
    <name type="scientific">Alteraurantiacibacter palmitatis</name>
    <dbReference type="NCBI Taxonomy" id="2054628"/>
    <lineage>
        <taxon>Bacteria</taxon>
        <taxon>Pseudomonadati</taxon>
        <taxon>Pseudomonadota</taxon>
        <taxon>Alphaproteobacteria</taxon>
        <taxon>Sphingomonadales</taxon>
        <taxon>Erythrobacteraceae</taxon>
        <taxon>Alteraurantiacibacter</taxon>
    </lineage>
</organism>
<dbReference type="RefSeq" id="WP_336926182.1">
    <property type="nucleotide sequence ID" value="NZ_JBANRO010000006.1"/>
</dbReference>
<proteinExistence type="inferred from homology"/>
<evidence type="ECO:0000256" key="4">
    <source>
        <dbReference type="ARBA" id="ARBA00023172"/>
    </source>
</evidence>
<dbReference type="InterPro" id="IPR013762">
    <property type="entry name" value="Integrase-like_cat_sf"/>
</dbReference>
<evidence type="ECO:0000256" key="3">
    <source>
        <dbReference type="ARBA" id="ARBA00023125"/>
    </source>
</evidence>
<keyword evidence="2" id="KW-0229">DNA integration</keyword>
<keyword evidence="10" id="KW-1185">Reference proteome</keyword>
<dbReference type="InterPro" id="IPR010998">
    <property type="entry name" value="Integrase_recombinase_N"/>
</dbReference>
<evidence type="ECO:0000259" key="8">
    <source>
        <dbReference type="PROSITE" id="PS51900"/>
    </source>
</evidence>
<dbReference type="Pfam" id="PF22022">
    <property type="entry name" value="Phage_int_M"/>
    <property type="match status" value="1"/>
</dbReference>
<dbReference type="PANTHER" id="PTHR30629">
    <property type="entry name" value="PROPHAGE INTEGRASE"/>
    <property type="match status" value="1"/>
</dbReference>
<dbReference type="CDD" id="cd00801">
    <property type="entry name" value="INT_P4_C"/>
    <property type="match status" value="1"/>
</dbReference>
<evidence type="ECO:0000256" key="5">
    <source>
        <dbReference type="PROSITE-ProRule" id="PRU01248"/>
    </source>
</evidence>
<dbReference type="Pfam" id="PF13356">
    <property type="entry name" value="Arm-DNA-bind_3"/>
    <property type="match status" value="1"/>
</dbReference>
<reference evidence="10" key="1">
    <citation type="journal article" date="2019" name="Int. J. Syst. Evol. Microbiol.">
        <title>The Global Catalogue of Microorganisms (GCM) 10K type strain sequencing project: providing services to taxonomists for standard genome sequencing and annotation.</title>
        <authorList>
            <consortium name="The Broad Institute Genomics Platform"/>
            <consortium name="The Broad Institute Genome Sequencing Center for Infectious Disease"/>
            <person name="Wu L."/>
            <person name="Ma J."/>
        </authorList>
    </citation>
    <scope>NUCLEOTIDE SEQUENCE [LARGE SCALE GENOMIC DNA]</scope>
    <source>
        <strain evidence="10">KCTC 52607</strain>
    </source>
</reference>
<dbReference type="PROSITE" id="PS51898">
    <property type="entry name" value="TYR_RECOMBINASE"/>
    <property type="match status" value="1"/>
</dbReference>
<comment type="caution">
    <text evidence="9">The sequence shown here is derived from an EMBL/GenBank/DDBJ whole genome shotgun (WGS) entry which is preliminary data.</text>
</comment>
<dbReference type="InterPro" id="IPR038488">
    <property type="entry name" value="Integrase_DNA-bd_sf"/>
</dbReference>
<feature type="domain" description="Tyr recombinase" evidence="7">
    <location>
        <begin position="197"/>
        <end position="390"/>
    </location>
</feature>
<dbReference type="Gene3D" id="1.10.443.10">
    <property type="entry name" value="Intergrase catalytic core"/>
    <property type="match status" value="1"/>
</dbReference>
<evidence type="ECO:0000256" key="6">
    <source>
        <dbReference type="SAM" id="MobiDB-lite"/>
    </source>
</evidence>
<evidence type="ECO:0000313" key="9">
    <source>
        <dbReference type="EMBL" id="MFC3097392.1"/>
    </source>
</evidence>
<dbReference type="InterPro" id="IPR050808">
    <property type="entry name" value="Phage_Integrase"/>
</dbReference>
<evidence type="ECO:0000256" key="1">
    <source>
        <dbReference type="ARBA" id="ARBA00008857"/>
    </source>
</evidence>
<comment type="similarity">
    <text evidence="1">Belongs to the 'phage' integrase family.</text>
</comment>
<dbReference type="Proteomes" id="UP001595456">
    <property type="component" value="Unassembled WGS sequence"/>
</dbReference>
<dbReference type="Gene3D" id="1.10.150.130">
    <property type="match status" value="1"/>
</dbReference>
<dbReference type="Gene3D" id="3.30.160.390">
    <property type="entry name" value="Integrase, DNA-binding domain"/>
    <property type="match status" value="1"/>
</dbReference>
<dbReference type="InterPro" id="IPR053876">
    <property type="entry name" value="Phage_int_M"/>
</dbReference>
<sequence>MLTNAAAKAAGAQARAYKLFDQGGLHLFIAPTGLKSWRLKYRWKGREKLLTIGRFPEVSLAQARIRAAEAKDALSRGTDPSNASRKSPQADTFEQVARAWYRHGRPGWSAAHAADVIGSLERDVFPAIGGEPVAAITAPQLLAVMRSVERRGSVATAQRIRQRLSEIYGFAIAEGLATIDPAARLGAAMRDAPPAVPHPALLSAEDCRALLTACEGIAASRATVLASRFLALTAVRLEAVRGMHWSEVDFEARIWTVPAARMKLARAKKADPRFDHQVPLCAAALAVLEEAMSTFSPASEALKMNSLIFPGRGNQPIGEGAIRELYQRAGFKGRHVPHGWRASFSTIMNEELGEEWRTVIDLALAHSNKGKVEAAYNRSQLLDRRRVVFDRWGELLAG</sequence>
<dbReference type="InterPro" id="IPR002104">
    <property type="entry name" value="Integrase_catalytic"/>
</dbReference>
<dbReference type="Pfam" id="PF00589">
    <property type="entry name" value="Phage_integrase"/>
    <property type="match status" value="1"/>
</dbReference>
<keyword evidence="3 5" id="KW-0238">DNA-binding</keyword>
<evidence type="ECO:0000256" key="2">
    <source>
        <dbReference type="ARBA" id="ARBA00022908"/>
    </source>
</evidence>
<name>A0ABV7E6L0_9SPHN</name>
<dbReference type="PROSITE" id="PS51900">
    <property type="entry name" value="CB"/>
    <property type="match status" value="1"/>
</dbReference>
<dbReference type="InterPro" id="IPR025166">
    <property type="entry name" value="Integrase_DNA_bind_dom"/>
</dbReference>
<dbReference type="InterPro" id="IPR011010">
    <property type="entry name" value="DNA_brk_join_enz"/>
</dbReference>
<dbReference type="PANTHER" id="PTHR30629:SF2">
    <property type="entry name" value="PROPHAGE INTEGRASE INTS-RELATED"/>
    <property type="match status" value="1"/>
</dbReference>
<protein>
    <submittedName>
        <fullName evidence="9">Tyrosine-type recombinase/integrase</fullName>
    </submittedName>
</protein>
<feature type="compositionally biased region" description="Polar residues" evidence="6">
    <location>
        <begin position="78"/>
        <end position="91"/>
    </location>
</feature>
<feature type="domain" description="Core-binding (CB)" evidence="8">
    <location>
        <begin position="91"/>
        <end position="172"/>
    </location>
</feature>
<feature type="region of interest" description="Disordered" evidence="6">
    <location>
        <begin position="71"/>
        <end position="91"/>
    </location>
</feature>
<accession>A0ABV7E6L0</accession>
<evidence type="ECO:0000259" key="7">
    <source>
        <dbReference type="PROSITE" id="PS51898"/>
    </source>
</evidence>
<dbReference type="SUPFAM" id="SSF56349">
    <property type="entry name" value="DNA breaking-rejoining enzymes"/>
    <property type="match status" value="1"/>
</dbReference>
<gene>
    <name evidence="9" type="ORF">ACFODU_06190</name>
</gene>
<dbReference type="EMBL" id="JBHRST010000008">
    <property type="protein sequence ID" value="MFC3097392.1"/>
    <property type="molecule type" value="Genomic_DNA"/>
</dbReference>
<evidence type="ECO:0000313" key="10">
    <source>
        <dbReference type="Proteomes" id="UP001595456"/>
    </source>
</evidence>
<keyword evidence="4" id="KW-0233">DNA recombination</keyword>